<keyword evidence="2" id="KW-1185">Reference proteome</keyword>
<reference evidence="1 2" key="1">
    <citation type="submission" date="2019-12" db="EMBL/GenBank/DDBJ databases">
        <title>Roseobacter cerasinus sp. nov., isolated from seawater around aquaculture.</title>
        <authorList>
            <person name="Muramatsu S."/>
            <person name="Takabe Y."/>
            <person name="Mori K."/>
            <person name="Takaichi S."/>
            <person name="Hanada S."/>
        </authorList>
    </citation>
    <scope>NUCLEOTIDE SEQUENCE [LARGE SCALE GENOMIC DNA]</scope>
    <source>
        <strain evidence="1 2">AI77</strain>
    </source>
</reference>
<dbReference type="RefSeq" id="WP_159978801.1">
    <property type="nucleotide sequence ID" value="NZ_BLIV01000006.1"/>
</dbReference>
<dbReference type="EMBL" id="BLIV01000006">
    <property type="protein sequence ID" value="GFE51249.1"/>
    <property type="molecule type" value="Genomic_DNA"/>
</dbReference>
<name>A0A640VT84_9RHOB</name>
<evidence type="ECO:0000313" key="1">
    <source>
        <dbReference type="EMBL" id="GFE51249.1"/>
    </source>
</evidence>
<gene>
    <name evidence="1" type="ORF">So717_30020</name>
</gene>
<protein>
    <submittedName>
        <fullName evidence="1">Uncharacterized protein</fullName>
    </submittedName>
</protein>
<sequence length="107" mass="11763">MRAIIRVSITGDSGSTLRNKLAGIADNYDFRTGPGGSSTGTWQNSNISESDFAKFQAKYWDAIASHPGPGTLDNLWCTIDTWPHPENHDDNMEKKLIELGLIPGDEK</sequence>
<proteinExistence type="predicted"/>
<organism evidence="1 2">
    <name type="scientific">Roseobacter cerasinus</name>
    <dbReference type="NCBI Taxonomy" id="2602289"/>
    <lineage>
        <taxon>Bacteria</taxon>
        <taxon>Pseudomonadati</taxon>
        <taxon>Pseudomonadota</taxon>
        <taxon>Alphaproteobacteria</taxon>
        <taxon>Rhodobacterales</taxon>
        <taxon>Roseobacteraceae</taxon>
        <taxon>Roseobacter</taxon>
    </lineage>
</organism>
<evidence type="ECO:0000313" key="2">
    <source>
        <dbReference type="Proteomes" id="UP000436522"/>
    </source>
</evidence>
<dbReference type="AlphaFoldDB" id="A0A640VT84"/>
<comment type="caution">
    <text evidence="1">The sequence shown here is derived from an EMBL/GenBank/DDBJ whole genome shotgun (WGS) entry which is preliminary data.</text>
</comment>
<dbReference type="Proteomes" id="UP000436522">
    <property type="component" value="Unassembled WGS sequence"/>
</dbReference>
<accession>A0A640VT84</accession>